<keyword evidence="7" id="KW-1185">Reference proteome</keyword>
<gene>
    <name evidence="5" type="ORF">DCAR_001005</name>
    <name evidence="6" type="ORF">DCAR_0100966</name>
</gene>
<dbReference type="InterPro" id="IPR000504">
    <property type="entry name" value="RRM_dom"/>
</dbReference>
<accession>A0A166G271</accession>
<evidence type="ECO:0000313" key="7">
    <source>
        <dbReference type="Proteomes" id="UP000077755"/>
    </source>
</evidence>
<dbReference type="Gramene" id="KZN08459">
    <property type="protein sequence ID" value="KZN08459"/>
    <property type="gene ID" value="DCAR_001005"/>
</dbReference>
<evidence type="ECO:0000313" key="6">
    <source>
        <dbReference type="EMBL" id="WOG81815.1"/>
    </source>
</evidence>
<dbReference type="Pfam" id="PF00076">
    <property type="entry name" value="RRM_1"/>
    <property type="match status" value="2"/>
</dbReference>
<dbReference type="KEGG" id="dcr:108217502"/>
<dbReference type="InterPro" id="IPR012677">
    <property type="entry name" value="Nucleotide-bd_a/b_plait_sf"/>
</dbReference>
<dbReference type="PANTHER" id="PTHR48024">
    <property type="entry name" value="GEO13361P1-RELATED"/>
    <property type="match status" value="1"/>
</dbReference>
<dbReference type="Gene3D" id="3.30.70.330">
    <property type="match status" value="2"/>
</dbReference>
<evidence type="ECO:0000256" key="1">
    <source>
        <dbReference type="ARBA" id="ARBA00022884"/>
    </source>
</evidence>
<feature type="domain" description="RRM" evidence="4">
    <location>
        <begin position="187"/>
        <end position="264"/>
    </location>
</feature>
<dbReference type="GO" id="GO:0005634">
    <property type="term" value="C:nucleus"/>
    <property type="evidence" value="ECO:0007669"/>
    <property type="project" value="TreeGrafter"/>
</dbReference>
<dbReference type="AlphaFoldDB" id="A0A166G271"/>
<reference evidence="5" key="1">
    <citation type="journal article" date="2016" name="Nat. Genet.">
        <title>A high-quality carrot genome assembly provides new insights into carotenoid accumulation and asterid genome evolution.</title>
        <authorList>
            <person name="Iorizzo M."/>
            <person name="Ellison S."/>
            <person name="Senalik D."/>
            <person name="Zeng P."/>
            <person name="Satapoomin P."/>
            <person name="Huang J."/>
            <person name="Bowman M."/>
            <person name="Iovene M."/>
            <person name="Sanseverino W."/>
            <person name="Cavagnaro P."/>
            <person name="Yildiz M."/>
            <person name="Macko-Podgorni A."/>
            <person name="Moranska E."/>
            <person name="Grzebelus E."/>
            <person name="Grzebelus D."/>
            <person name="Ashrafi H."/>
            <person name="Zheng Z."/>
            <person name="Cheng S."/>
            <person name="Spooner D."/>
            <person name="Van Deynze A."/>
            <person name="Simon P."/>
        </authorList>
    </citation>
    <scope>NUCLEOTIDE SEQUENCE [LARGE SCALE GENOMIC DNA]</scope>
    <source>
        <tissue evidence="5">Leaf</tissue>
    </source>
</reference>
<dbReference type="EMBL" id="LNRQ01000001">
    <property type="protein sequence ID" value="KZN08459.1"/>
    <property type="molecule type" value="Genomic_DNA"/>
</dbReference>
<evidence type="ECO:0000256" key="3">
    <source>
        <dbReference type="SAM" id="MobiDB-lite"/>
    </source>
</evidence>
<feature type="region of interest" description="Disordered" evidence="3">
    <location>
        <begin position="1"/>
        <end position="53"/>
    </location>
</feature>
<evidence type="ECO:0000259" key="4">
    <source>
        <dbReference type="PROSITE" id="PS50102"/>
    </source>
</evidence>
<proteinExistence type="predicted"/>
<dbReference type="PROSITE" id="PS50102">
    <property type="entry name" value="RRM"/>
    <property type="match status" value="2"/>
</dbReference>
<name>A0A166G271_DAUCS</name>
<dbReference type="PANTHER" id="PTHR48024:SF9">
    <property type="entry name" value="UBP1-ASSOCIATED PROTEINS 1A-RELATED"/>
    <property type="match status" value="1"/>
</dbReference>
<dbReference type="OrthoDB" id="1875751at2759"/>
<dbReference type="InterPro" id="IPR050886">
    <property type="entry name" value="RNA-binding_reg"/>
</dbReference>
<dbReference type="SUPFAM" id="SSF54928">
    <property type="entry name" value="RNA-binding domain, RBD"/>
    <property type="match status" value="2"/>
</dbReference>
<dbReference type="Proteomes" id="UP000077755">
    <property type="component" value="Chromosome 1"/>
</dbReference>
<evidence type="ECO:0000256" key="2">
    <source>
        <dbReference type="PROSITE-ProRule" id="PRU00176"/>
    </source>
</evidence>
<feature type="compositionally biased region" description="Basic residues" evidence="3">
    <location>
        <begin position="1"/>
        <end position="12"/>
    </location>
</feature>
<dbReference type="EMBL" id="CP093343">
    <property type="protein sequence ID" value="WOG81815.1"/>
    <property type="molecule type" value="Genomic_DNA"/>
</dbReference>
<evidence type="ECO:0000313" key="5">
    <source>
        <dbReference type="EMBL" id="KZN08459.1"/>
    </source>
</evidence>
<organism evidence="5">
    <name type="scientific">Daucus carota subsp. sativus</name>
    <name type="common">Carrot</name>
    <dbReference type="NCBI Taxonomy" id="79200"/>
    <lineage>
        <taxon>Eukaryota</taxon>
        <taxon>Viridiplantae</taxon>
        <taxon>Streptophyta</taxon>
        <taxon>Embryophyta</taxon>
        <taxon>Tracheophyta</taxon>
        <taxon>Spermatophyta</taxon>
        <taxon>Magnoliopsida</taxon>
        <taxon>eudicotyledons</taxon>
        <taxon>Gunneridae</taxon>
        <taxon>Pentapetalae</taxon>
        <taxon>asterids</taxon>
        <taxon>campanulids</taxon>
        <taxon>Apiales</taxon>
        <taxon>Apiaceae</taxon>
        <taxon>Apioideae</taxon>
        <taxon>Scandiceae</taxon>
        <taxon>Daucinae</taxon>
        <taxon>Daucus</taxon>
        <taxon>Daucus sect. Daucus</taxon>
    </lineage>
</organism>
<keyword evidence="1 2" id="KW-0694">RNA-binding</keyword>
<dbReference type="GO" id="GO:0003723">
    <property type="term" value="F:RNA binding"/>
    <property type="evidence" value="ECO:0007669"/>
    <property type="project" value="UniProtKB-UniRule"/>
</dbReference>
<reference evidence="6" key="2">
    <citation type="submission" date="2022-03" db="EMBL/GenBank/DDBJ databases">
        <title>Draft title - Genomic analysis of global carrot germplasm unveils the trajectory of domestication and the origin of high carotenoid orange carrot.</title>
        <authorList>
            <person name="Iorizzo M."/>
            <person name="Ellison S."/>
            <person name="Senalik D."/>
            <person name="Macko-Podgorni A."/>
            <person name="Grzebelus D."/>
            <person name="Bostan H."/>
            <person name="Rolling W."/>
            <person name="Curaba J."/>
            <person name="Simon P."/>
        </authorList>
    </citation>
    <scope>NUCLEOTIDE SEQUENCE</scope>
    <source>
        <tissue evidence="6">Leaf</tissue>
    </source>
</reference>
<dbReference type="OMA" id="EPQKMIN"/>
<protein>
    <recommendedName>
        <fullName evidence="4">RRM domain-containing protein</fullName>
    </recommendedName>
</protein>
<dbReference type="SMART" id="SM00360">
    <property type="entry name" value="RRM"/>
    <property type="match status" value="2"/>
</dbReference>
<feature type="domain" description="RRM" evidence="4">
    <location>
        <begin position="95"/>
        <end position="196"/>
    </location>
</feature>
<dbReference type="InterPro" id="IPR035979">
    <property type="entry name" value="RBD_domain_sf"/>
</dbReference>
<dbReference type="STRING" id="79200.A0A166G271"/>
<sequence length="393" mass="42231">MTKLKSKNKKPIKTPQQSYPKTLEKIKKHKSKKNQQNSKRPISQNPKKPDPESLQALLEPYTKHQLISFLIDSALKTPSVHSQIVEKAETDVSHRKLFFHGLGWDTTRQAVVLSFEKYGEIEDCSLIIDKGTGRAKGFGFVVFKSRDGAKKALEEGKLKIDNRVVWCQLACVGPVGNVGGLDGFGSRKISVGNVGKDVDSGKLREFFERFGEIEVGPLGFDAGTGKSRGYAIFIFKNLDSVKKVLEETNKVFEGVMLNCRMADSGRGGKSVSSITTVVQPLSNVVDQNVGLLGQHSVSNRLLVQQTGYNSFLGGGLFANPGGGLLGPICGQALIGGNQFGQIGGGLGGYGAVMMGQGMDCLGANQSLLGPYSSSSPVPMFPGLLQAYTETKLG</sequence>